<keyword evidence="3" id="KW-1185">Reference proteome</keyword>
<organism evidence="2 3">
    <name type="scientific">Aureibacillus halotolerans</name>
    <dbReference type="NCBI Taxonomy" id="1508390"/>
    <lineage>
        <taxon>Bacteria</taxon>
        <taxon>Bacillati</taxon>
        <taxon>Bacillota</taxon>
        <taxon>Bacilli</taxon>
        <taxon>Bacillales</taxon>
        <taxon>Bacillaceae</taxon>
        <taxon>Aureibacillus</taxon>
    </lineage>
</organism>
<dbReference type="InterPro" id="IPR001173">
    <property type="entry name" value="Glyco_trans_2-like"/>
</dbReference>
<keyword evidence="2" id="KW-0808">Transferase</keyword>
<reference evidence="2 3" key="1">
    <citation type="submission" date="2019-03" db="EMBL/GenBank/DDBJ databases">
        <title>Genomic Encyclopedia of Type Strains, Phase IV (KMG-IV): sequencing the most valuable type-strain genomes for metagenomic binning, comparative biology and taxonomic classification.</title>
        <authorList>
            <person name="Goeker M."/>
        </authorList>
    </citation>
    <scope>NUCLEOTIDE SEQUENCE [LARGE SCALE GENOMIC DNA]</scope>
    <source>
        <strain evidence="2 3">DSM 28697</strain>
    </source>
</reference>
<evidence type="ECO:0000259" key="1">
    <source>
        <dbReference type="Pfam" id="PF00535"/>
    </source>
</evidence>
<dbReference type="Gene3D" id="3.90.550.10">
    <property type="entry name" value="Spore Coat Polysaccharide Biosynthesis Protein SpsA, Chain A"/>
    <property type="match status" value="1"/>
</dbReference>
<sequence>MIEISLCMIVKNEEEVLADCLKSVENVVDEIIVMDTGSTDQTKEIASKFTQHVYEFDWVEHFAKARNAAFAKATKPYILWLDADDVLTTEDQEKFLRLKASLDPSVDAVSMHYHTAFDDSGKPSFTYRRNRLIKRERGFQWIGAVHEYLAVGGNIFASDIAVTHQKSKKTTVPSSDRNLKIYESMLERKEEMTARDVYYFANELREHGQHRRSIQYYEQFLTSKAGWVEDNIAACLSISDNYNALDEKDNAQRAIVRSFLYDMPRPQHSCRMGDFFFEKEQYKAAIFWFSHALSFEEVELPGFNLKAFSTWYPALQLVVCHWRLNQMEEARRYHEITKKHHPTHPSVLYNEPYFLT</sequence>
<proteinExistence type="predicted"/>
<dbReference type="GO" id="GO:0016740">
    <property type="term" value="F:transferase activity"/>
    <property type="evidence" value="ECO:0007669"/>
    <property type="project" value="UniProtKB-KW"/>
</dbReference>
<dbReference type="Pfam" id="PF00535">
    <property type="entry name" value="Glycos_transf_2"/>
    <property type="match status" value="1"/>
</dbReference>
<dbReference type="Proteomes" id="UP000295632">
    <property type="component" value="Unassembled WGS sequence"/>
</dbReference>
<dbReference type="AlphaFoldDB" id="A0A4R6TVZ0"/>
<dbReference type="OrthoDB" id="9815923at2"/>
<comment type="caution">
    <text evidence="2">The sequence shown here is derived from an EMBL/GenBank/DDBJ whole genome shotgun (WGS) entry which is preliminary data.</text>
</comment>
<evidence type="ECO:0000313" key="3">
    <source>
        <dbReference type="Proteomes" id="UP000295632"/>
    </source>
</evidence>
<dbReference type="SUPFAM" id="SSF53448">
    <property type="entry name" value="Nucleotide-diphospho-sugar transferases"/>
    <property type="match status" value="1"/>
</dbReference>
<accession>A0A4R6TVZ0</accession>
<gene>
    <name evidence="2" type="ORF">EV213_12154</name>
</gene>
<dbReference type="InterPro" id="IPR011990">
    <property type="entry name" value="TPR-like_helical_dom_sf"/>
</dbReference>
<dbReference type="InterPro" id="IPR029044">
    <property type="entry name" value="Nucleotide-diphossugar_trans"/>
</dbReference>
<dbReference type="CDD" id="cd02511">
    <property type="entry name" value="Beta4Glucosyltransferase"/>
    <property type="match status" value="1"/>
</dbReference>
<dbReference type="Gene3D" id="1.25.40.10">
    <property type="entry name" value="Tetratricopeptide repeat domain"/>
    <property type="match status" value="1"/>
</dbReference>
<name>A0A4R6TVZ0_9BACI</name>
<dbReference type="RefSeq" id="WP_133581911.1">
    <property type="nucleotide sequence ID" value="NZ_SNYJ01000021.1"/>
</dbReference>
<feature type="domain" description="Glycosyltransferase 2-like" evidence="1">
    <location>
        <begin position="5"/>
        <end position="137"/>
    </location>
</feature>
<dbReference type="PANTHER" id="PTHR43630:SF2">
    <property type="entry name" value="GLYCOSYLTRANSFERASE"/>
    <property type="match status" value="1"/>
</dbReference>
<dbReference type="SUPFAM" id="SSF48452">
    <property type="entry name" value="TPR-like"/>
    <property type="match status" value="1"/>
</dbReference>
<protein>
    <submittedName>
        <fullName evidence="2">Glycosyl transferase family 2</fullName>
    </submittedName>
</protein>
<dbReference type="PANTHER" id="PTHR43630">
    <property type="entry name" value="POLY-BETA-1,6-N-ACETYL-D-GLUCOSAMINE SYNTHASE"/>
    <property type="match status" value="1"/>
</dbReference>
<dbReference type="EMBL" id="SNYJ01000021">
    <property type="protein sequence ID" value="TDQ35436.1"/>
    <property type="molecule type" value="Genomic_DNA"/>
</dbReference>
<evidence type="ECO:0000313" key="2">
    <source>
        <dbReference type="EMBL" id="TDQ35436.1"/>
    </source>
</evidence>